<reference evidence="1" key="1">
    <citation type="journal article" date="2014" name="Front. Microbiol.">
        <title>High frequency of phylogenetically diverse reductive dehalogenase-homologous genes in deep subseafloor sedimentary metagenomes.</title>
        <authorList>
            <person name="Kawai M."/>
            <person name="Futagami T."/>
            <person name="Toyoda A."/>
            <person name="Takaki Y."/>
            <person name="Nishi S."/>
            <person name="Hori S."/>
            <person name="Arai W."/>
            <person name="Tsubouchi T."/>
            <person name="Morono Y."/>
            <person name="Uchiyama I."/>
            <person name="Ito T."/>
            <person name="Fujiyama A."/>
            <person name="Inagaki F."/>
            <person name="Takami H."/>
        </authorList>
    </citation>
    <scope>NUCLEOTIDE SEQUENCE</scope>
    <source>
        <strain evidence="1">Expedition CK06-06</strain>
    </source>
</reference>
<accession>X0YE24</accession>
<feature type="non-terminal residue" evidence="1">
    <location>
        <position position="230"/>
    </location>
</feature>
<protein>
    <submittedName>
        <fullName evidence="1">Uncharacterized protein</fullName>
    </submittedName>
</protein>
<organism evidence="1">
    <name type="scientific">marine sediment metagenome</name>
    <dbReference type="NCBI Taxonomy" id="412755"/>
    <lineage>
        <taxon>unclassified sequences</taxon>
        <taxon>metagenomes</taxon>
        <taxon>ecological metagenomes</taxon>
    </lineage>
</organism>
<comment type="caution">
    <text evidence="1">The sequence shown here is derived from an EMBL/GenBank/DDBJ whole genome shotgun (WGS) entry which is preliminary data.</text>
</comment>
<dbReference type="EMBL" id="BART01007107">
    <property type="protein sequence ID" value="GAG54125.1"/>
    <property type="molecule type" value="Genomic_DNA"/>
</dbReference>
<gene>
    <name evidence="1" type="ORF">S01H4_16227</name>
</gene>
<name>X0YE24_9ZZZZ</name>
<dbReference type="AlphaFoldDB" id="X0YE24"/>
<evidence type="ECO:0000313" key="1">
    <source>
        <dbReference type="EMBL" id="GAG54125.1"/>
    </source>
</evidence>
<sequence>MGIKDKSTYGEYYWAMQVEAAKAIDDDIEKVLSGNARQLISDLDIYENLPPSMRPILDTLREPTSAGYGGILGRFVSEAADGILGQSMGHALKDFNYKMAGWFRDQRIDFATATTLYQRKAITDELYENRMISEGYKDAEGAAFYLAQMPYPTIPELILYARYHGKPENTKEIVWEWFDVPTRDYELWEWLQLQRLTTLQVQTLFRRGLITETELLKQLAEIGWSTTDRL</sequence>
<proteinExistence type="predicted"/>